<protein>
    <submittedName>
        <fullName evidence="3">Glycosyltransferase family 4 protein</fullName>
    </submittedName>
</protein>
<dbReference type="InterPro" id="IPR001296">
    <property type="entry name" value="Glyco_trans_1"/>
</dbReference>
<dbReference type="PANTHER" id="PTHR45947:SF3">
    <property type="entry name" value="SULFOQUINOVOSYL TRANSFERASE SQD2"/>
    <property type="match status" value="1"/>
</dbReference>
<organism evidence="3 4">
    <name type="scientific">Candidatus Roizmanbacteria bacterium CG_4_9_14_3_um_filter_33_18</name>
    <dbReference type="NCBI Taxonomy" id="1974841"/>
    <lineage>
        <taxon>Bacteria</taxon>
        <taxon>Candidatus Roizmaniibacteriota</taxon>
    </lineage>
</organism>
<dbReference type="PANTHER" id="PTHR45947">
    <property type="entry name" value="SULFOQUINOVOSYL TRANSFERASE SQD2"/>
    <property type="match status" value="1"/>
</dbReference>
<dbReference type="Gene3D" id="3.40.50.2000">
    <property type="entry name" value="Glycogen Phosphorylase B"/>
    <property type="match status" value="2"/>
</dbReference>
<feature type="domain" description="Glycosyltransferase subfamily 4-like N-terminal" evidence="2">
    <location>
        <begin position="14"/>
        <end position="189"/>
    </location>
</feature>
<accession>A0A2M7XYV6</accession>
<dbReference type="Proteomes" id="UP000229647">
    <property type="component" value="Unassembled WGS sequence"/>
</dbReference>
<comment type="caution">
    <text evidence="3">The sequence shown here is derived from an EMBL/GenBank/DDBJ whole genome shotgun (WGS) entry which is preliminary data.</text>
</comment>
<name>A0A2M7XYV6_9BACT</name>
<dbReference type="InterPro" id="IPR028098">
    <property type="entry name" value="Glyco_trans_4-like_N"/>
</dbReference>
<dbReference type="Pfam" id="PF13439">
    <property type="entry name" value="Glyco_transf_4"/>
    <property type="match status" value="1"/>
</dbReference>
<evidence type="ECO:0000259" key="2">
    <source>
        <dbReference type="Pfam" id="PF13439"/>
    </source>
</evidence>
<dbReference type="Pfam" id="PF00534">
    <property type="entry name" value="Glycos_transf_1"/>
    <property type="match status" value="1"/>
</dbReference>
<dbReference type="GO" id="GO:0016757">
    <property type="term" value="F:glycosyltransferase activity"/>
    <property type="evidence" value="ECO:0007669"/>
    <property type="project" value="InterPro"/>
</dbReference>
<evidence type="ECO:0000259" key="1">
    <source>
        <dbReference type="Pfam" id="PF00534"/>
    </source>
</evidence>
<dbReference type="AlphaFoldDB" id="A0A2M7XYV6"/>
<evidence type="ECO:0000313" key="4">
    <source>
        <dbReference type="Proteomes" id="UP000229647"/>
    </source>
</evidence>
<dbReference type="InterPro" id="IPR050194">
    <property type="entry name" value="Glycosyltransferase_grp1"/>
</dbReference>
<sequence>MKVALVHDQLREFGGAERVLVSLKKIYLQADVYTTTFDLNSLGIHKELIKNWKVNVSWFGKIPILNKFYSPFRFLTPLIWESFDFSKYDLVISSSGSWMSKGIKTSKPTVHVSYIHHPPRYLYGYETAIEWQKYFFIKIYGYIINYFLRIWDFTSSQRADYLIANSEETKKRIEKFYRRDAVVIYPPVNIPDSKLFKTIYNNLQPFKTDYFLTVSRLARAKHIDVLIKSANTAKFNLKIVGSGRDEERLKQMAGPTVEFLGNLTDEELKKTYVNAKAFLFASKDEEFGIAPVEAMGYGLPVIAFRSGGLPEYVINGKNGFLFDKLEENLLVEKVKMLESLKERQYLEMRKEARKTAESFSEKNFANNILDFVNSKIKVQRSKPSSKLKNL</sequence>
<reference evidence="4" key="1">
    <citation type="submission" date="2017-09" db="EMBL/GenBank/DDBJ databases">
        <title>Depth-based differentiation of microbial function through sediment-hosted aquifers and enrichment of novel symbionts in the deep terrestrial subsurface.</title>
        <authorList>
            <person name="Probst A.J."/>
            <person name="Ladd B."/>
            <person name="Jarett J.K."/>
            <person name="Geller-Mcgrath D.E."/>
            <person name="Sieber C.M.K."/>
            <person name="Emerson J.B."/>
            <person name="Anantharaman K."/>
            <person name="Thomas B.C."/>
            <person name="Malmstrom R."/>
            <person name="Stieglmeier M."/>
            <person name="Klingl A."/>
            <person name="Woyke T."/>
            <person name="Ryan C.M."/>
            <person name="Banfield J.F."/>
        </authorList>
    </citation>
    <scope>NUCLEOTIDE SEQUENCE [LARGE SCALE GENOMIC DNA]</scope>
</reference>
<gene>
    <name evidence="3" type="ORF">CO165_00990</name>
</gene>
<keyword evidence="3" id="KW-0808">Transferase</keyword>
<proteinExistence type="predicted"/>
<evidence type="ECO:0000313" key="3">
    <source>
        <dbReference type="EMBL" id="PJA55921.1"/>
    </source>
</evidence>
<dbReference type="SUPFAM" id="SSF53756">
    <property type="entry name" value="UDP-Glycosyltransferase/glycogen phosphorylase"/>
    <property type="match status" value="1"/>
</dbReference>
<dbReference type="EMBL" id="PFWL01000044">
    <property type="protein sequence ID" value="PJA55921.1"/>
    <property type="molecule type" value="Genomic_DNA"/>
</dbReference>
<feature type="domain" description="Glycosyl transferase family 1" evidence="1">
    <location>
        <begin position="207"/>
        <end position="354"/>
    </location>
</feature>